<proteinExistence type="predicted"/>
<name>A0AAV8ZH02_9CUCU</name>
<accession>A0AAV8ZH02</accession>
<dbReference type="Proteomes" id="UP001162156">
    <property type="component" value="Unassembled WGS sequence"/>
</dbReference>
<dbReference type="AlphaFoldDB" id="A0AAV8ZH02"/>
<dbReference type="Pfam" id="PF13843">
    <property type="entry name" value="DDE_Tnp_1_7"/>
    <property type="match status" value="1"/>
</dbReference>
<evidence type="ECO:0000259" key="1">
    <source>
        <dbReference type="Pfam" id="PF13843"/>
    </source>
</evidence>
<dbReference type="EMBL" id="JANEYF010001548">
    <property type="protein sequence ID" value="KAJ8963501.1"/>
    <property type="molecule type" value="Genomic_DNA"/>
</dbReference>
<dbReference type="PANTHER" id="PTHR46599">
    <property type="entry name" value="PIGGYBAC TRANSPOSABLE ELEMENT-DERIVED PROTEIN 4"/>
    <property type="match status" value="1"/>
</dbReference>
<evidence type="ECO:0000313" key="2">
    <source>
        <dbReference type="EMBL" id="KAJ8963501.1"/>
    </source>
</evidence>
<organism evidence="2 3">
    <name type="scientific">Rhamnusium bicolor</name>
    <dbReference type="NCBI Taxonomy" id="1586634"/>
    <lineage>
        <taxon>Eukaryota</taxon>
        <taxon>Metazoa</taxon>
        <taxon>Ecdysozoa</taxon>
        <taxon>Arthropoda</taxon>
        <taxon>Hexapoda</taxon>
        <taxon>Insecta</taxon>
        <taxon>Pterygota</taxon>
        <taxon>Neoptera</taxon>
        <taxon>Endopterygota</taxon>
        <taxon>Coleoptera</taxon>
        <taxon>Polyphaga</taxon>
        <taxon>Cucujiformia</taxon>
        <taxon>Chrysomeloidea</taxon>
        <taxon>Cerambycidae</taxon>
        <taxon>Lepturinae</taxon>
        <taxon>Rhagiini</taxon>
        <taxon>Rhamnusium</taxon>
    </lineage>
</organism>
<comment type="caution">
    <text evidence="2">The sequence shown here is derived from an EMBL/GenBank/DDBJ whole genome shotgun (WGS) entry which is preliminary data.</text>
</comment>
<reference evidence="2" key="1">
    <citation type="journal article" date="2023" name="Insect Mol. Biol.">
        <title>Genome sequencing provides insights into the evolution of gene families encoding plant cell wall-degrading enzymes in longhorned beetles.</title>
        <authorList>
            <person name="Shin N.R."/>
            <person name="Okamura Y."/>
            <person name="Kirsch R."/>
            <person name="Pauchet Y."/>
        </authorList>
    </citation>
    <scope>NUCLEOTIDE SEQUENCE</scope>
    <source>
        <strain evidence="2">RBIC_L_NR</strain>
    </source>
</reference>
<keyword evidence="3" id="KW-1185">Reference proteome</keyword>
<evidence type="ECO:0000313" key="3">
    <source>
        <dbReference type="Proteomes" id="UP001162156"/>
    </source>
</evidence>
<dbReference type="PANTHER" id="PTHR46599:SF3">
    <property type="entry name" value="PIGGYBAC TRANSPOSABLE ELEMENT-DERIVED PROTEIN 4"/>
    <property type="match status" value="1"/>
</dbReference>
<gene>
    <name evidence="2" type="ORF">NQ314_005580</name>
</gene>
<sequence length="186" mass="21389">MPTMSENFNSKEFTFQSSDNMLALKWCEKRDVYMISTVHDIDVVSTGKIDRTTRSVVMKPKCIVGYNASMGAVDKTDMLLSSVECFRKCIKWCKKKVPLANFQMEVIRGVLKNHHKGKLRCSGGRIAVENPLRLTARHFLSRVPSTEKRKVRQRKCIALNPRRIIEEKVPKGKIEKVIDMCVHLSY</sequence>
<dbReference type="InterPro" id="IPR029526">
    <property type="entry name" value="PGBD"/>
</dbReference>
<feature type="domain" description="PiggyBac transposable element-derived protein" evidence="1">
    <location>
        <begin position="6"/>
        <end position="95"/>
    </location>
</feature>
<protein>
    <recommendedName>
        <fullName evidence="1">PiggyBac transposable element-derived protein domain-containing protein</fullName>
    </recommendedName>
</protein>